<dbReference type="Gene3D" id="3.90.190.10">
    <property type="entry name" value="Protein tyrosine phosphatase superfamily"/>
    <property type="match status" value="1"/>
</dbReference>
<protein>
    <recommendedName>
        <fullName evidence="5">Dual specificity protein phosphatase family protein</fullName>
    </recommendedName>
</protein>
<evidence type="ECO:0008006" key="5">
    <source>
        <dbReference type="Google" id="ProtNLM"/>
    </source>
</evidence>
<evidence type="ECO:0000313" key="2">
    <source>
        <dbReference type="EMBL" id="TNM67033.1"/>
    </source>
</evidence>
<sequence length="160" mass="17039">MNVTVSGQEDMPGLKDETAVIVALDPGTHLGDGSRRLAEHNGPRLNLHLHDLWFDSSRHVLPSGAHLEAVEAFLDTHQPAHLHVSCLAGVSRSAALALFALARTHPELSDRELVGRLLAARPQCFPNPLIVGLADERLGRGLTAALQDAIAGGAVPWPPD</sequence>
<dbReference type="EMBL" id="JACHEW010000037">
    <property type="protein sequence ID" value="MBB6018650.1"/>
    <property type="molecule type" value="Genomic_DNA"/>
</dbReference>
<dbReference type="Proteomes" id="UP000313988">
    <property type="component" value="Unassembled WGS sequence"/>
</dbReference>
<reference evidence="2 3" key="1">
    <citation type="submission" date="2019-06" db="EMBL/GenBank/DDBJ databases">
        <title>Genome sequence of Deinococcus radiopugnans ATCC 19172.</title>
        <authorList>
            <person name="Maclea K.S."/>
            <person name="Maynard C.R."/>
        </authorList>
    </citation>
    <scope>NUCLEOTIDE SEQUENCE [LARGE SCALE GENOMIC DNA]</scope>
    <source>
        <strain evidence="2 3">ATCC 19172</strain>
    </source>
</reference>
<evidence type="ECO:0000313" key="1">
    <source>
        <dbReference type="EMBL" id="MBB6018650.1"/>
    </source>
</evidence>
<name>A0A5C4XV89_9DEIO</name>
<reference evidence="1 4" key="2">
    <citation type="submission" date="2020-08" db="EMBL/GenBank/DDBJ databases">
        <title>Genomic Encyclopedia of Type Strains, Phase IV (KMG-IV): sequencing the most valuable type-strain genomes for metagenomic binning, comparative biology and taxonomic classification.</title>
        <authorList>
            <person name="Goeker M."/>
        </authorList>
    </citation>
    <scope>NUCLEOTIDE SEQUENCE [LARGE SCALE GENOMIC DNA]</scope>
    <source>
        <strain evidence="1 4">DSM 12027</strain>
    </source>
</reference>
<comment type="caution">
    <text evidence="2">The sequence shown here is derived from an EMBL/GenBank/DDBJ whole genome shotgun (WGS) entry which is preliminary data.</text>
</comment>
<evidence type="ECO:0000313" key="4">
    <source>
        <dbReference type="Proteomes" id="UP000629870"/>
    </source>
</evidence>
<dbReference type="AlphaFoldDB" id="A0A5C4XV89"/>
<evidence type="ECO:0000313" key="3">
    <source>
        <dbReference type="Proteomes" id="UP000313988"/>
    </source>
</evidence>
<dbReference type="OrthoDB" id="437665at2"/>
<accession>A0A5C4XV89</accession>
<dbReference type="EMBL" id="VDMO01000035">
    <property type="protein sequence ID" value="TNM67033.1"/>
    <property type="molecule type" value="Genomic_DNA"/>
</dbReference>
<dbReference type="SUPFAM" id="SSF52799">
    <property type="entry name" value="(Phosphotyrosine protein) phosphatases II"/>
    <property type="match status" value="1"/>
</dbReference>
<gene>
    <name evidence="2" type="ORF">FHR04_19145</name>
    <name evidence="1" type="ORF">HNQ04_003931</name>
</gene>
<proteinExistence type="predicted"/>
<keyword evidence="4" id="KW-1185">Reference proteome</keyword>
<organism evidence="2 3">
    <name type="scientific">Deinococcus radiopugnans ATCC 19172</name>
    <dbReference type="NCBI Taxonomy" id="585398"/>
    <lineage>
        <taxon>Bacteria</taxon>
        <taxon>Thermotogati</taxon>
        <taxon>Deinococcota</taxon>
        <taxon>Deinococci</taxon>
        <taxon>Deinococcales</taxon>
        <taxon>Deinococcaceae</taxon>
        <taxon>Deinococcus</taxon>
    </lineage>
</organism>
<dbReference type="RefSeq" id="WP_139404799.1">
    <property type="nucleotide sequence ID" value="NZ_JACHEW010000037.1"/>
</dbReference>
<dbReference type="Proteomes" id="UP000629870">
    <property type="component" value="Unassembled WGS sequence"/>
</dbReference>
<dbReference type="InterPro" id="IPR029021">
    <property type="entry name" value="Prot-tyrosine_phosphatase-like"/>
</dbReference>